<dbReference type="EMBL" id="PFAJ01000064">
    <property type="protein sequence ID" value="PIR96748.1"/>
    <property type="molecule type" value="Genomic_DNA"/>
</dbReference>
<dbReference type="AlphaFoldDB" id="A0A2H0VCA6"/>
<sequence length="72" mass="8051">MRQLTELNGNRSGFFVGTAPWSKSNDFSGQVFCPECNEEIDPGSWGVWRKCMNCFLEKVSAAGPWSRTSDTV</sequence>
<name>A0A2H0VCA6_9BACT</name>
<dbReference type="Proteomes" id="UP000230557">
    <property type="component" value="Unassembled WGS sequence"/>
</dbReference>
<gene>
    <name evidence="1" type="ORF">COT91_04955</name>
</gene>
<evidence type="ECO:0000313" key="2">
    <source>
        <dbReference type="Proteomes" id="UP000230557"/>
    </source>
</evidence>
<accession>A0A2H0VCA6</accession>
<proteinExistence type="predicted"/>
<evidence type="ECO:0000313" key="1">
    <source>
        <dbReference type="EMBL" id="PIR96748.1"/>
    </source>
</evidence>
<organism evidence="1 2">
    <name type="scientific">Candidatus Doudnabacteria bacterium CG10_big_fil_rev_8_21_14_0_10_41_10</name>
    <dbReference type="NCBI Taxonomy" id="1974551"/>
    <lineage>
        <taxon>Bacteria</taxon>
        <taxon>Candidatus Doudnaibacteriota</taxon>
    </lineage>
</organism>
<reference evidence="2" key="1">
    <citation type="submission" date="2017-09" db="EMBL/GenBank/DDBJ databases">
        <title>Depth-based differentiation of microbial function through sediment-hosted aquifers and enrichment of novel symbionts in the deep terrestrial subsurface.</title>
        <authorList>
            <person name="Probst A.J."/>
            <person name="Ladd B."/>
            <person name="Jarett J.K."/>
            <person name="Geller-Mcgrath D.E."/>
            <person name="Sieber C.M.K."/>
            <person name="Emerson J.B."/>
            <person name="Anantharaman K."/>
            <person name="Thomas B.C."/>
            <person name="Malmstrom R."/>
            <person name="Stieglmeier M."/>
            <person name="Klingl A."/>
            <person name="Woyke T."/>
            <person name="Ryan C.M."/>
            <person name="Banfield J.F."/>
        </authorList>
    </citation>
    <scope>NUCLEOTIDE SEQUENCE [LARGE SCALE GENOMIC DNA]</scope>
</reference>
<comment type="caution">
    <text evidence="1">The sequence shown here is derived from an EMBL/GenBank/DDBJ whole genome shotgun (WGS) entry which is preliminary data.</text>
</comment>
<protein>
    <submittedName>
        <fullName evidence="1">Uncharacterized protein</fullName>
    </submittedName>
</protein>